<dbReference type="AlphaFoldDB" id="A0A8J3GSV1"/>
<dbReference type="Proteomes" id="UP000617531">
    <property type="component" value="Unassembled WGS sequence"/>
</dbReference>
<evidence type="ECO:0000313" key="7">
    <source>
        <dbReference type="Proteomes" id="UP000617531"/>
    </source>
</evidence>
<evidence type="ECO:0000256" key="3">
    <source>
        <dbReference type="ARBA" id="ARBA00022729"/>
    </source>
</evidence>
<feature type="signal peptide" evidence="4">
    <location>
        <begin position="1"/>
        <end position="18"/>
    </location>
</feature>
<dbReference type="SUPFAM" id="SSF53822">
    <property type="entry name" value="Periplasmic binding protein-like I"/>
    <property type="match status" value="1"/>
</dbReference>
<proteinExistence type="inferred from homology"/>
<dbReference type="GO" id="GO:0030246">
    <property type="term" value="F:carbohydrate binding"/>
    <property type="evidence" value="ECO:0007669"/>
    <property type="project" value="UniProtKB-ARBA"/>
</dbReference>
<dbReference type="PROSITE" id="PS51257">
    <property type="entry name" value="PROKAR_LIPOPROTEIN"/>
    <property type="match status" value="1"/>
</dbReference>
<feature type="chain" id="PRO_5039481033" evidence="4">
    <location>
        <begin position="19"/>
        <end position="322"/>
    </location>
</feature>
<evidence type="ECO:0000259" key="5">
    <source>
        <dbReference type="Pfam" id="PF13407"/>
    </source>
</evidence>
<keyword evidence="7" id="KW-1185">Reference proteome</keyword>
<dbReference type="Gene3D" id="3.40.50.2300">
    <property type="match status" value="2"/>
</dbReference>
<comment type="similarity">
    <text evidence="2">Belongs to the bacterial solute-binding protein 2 family.</text>
</comment>
<dbReference type="PANTHER" id="PTHR46847:SF1">
    <property type="entry name" value="D-ALLOSE-BINDING PERIPLASMIC PROTEIN-RELATED"/>
    <property type="match status" value="1"/>
</dbReference>
<sequence length="322" mass="33044">MKRSVLGIVAAAAASVLALTGCTTSGAPDGGSDDDTFRVAAFSAGYASPAIKYVVDNFQAQAEAEGWEVQLFTTNDDYDGLNSYVQTATTQDFDAFFLAGFDPRALGVGISAANDAGIPVFAIDGDPQPNDVFTLDVISDQQSLSDISVGLLDEALGGLDGKNVLMVEFDPALSISARAAISREQIEAAGATVVDTFKVVNISASVDSTLAYVKDYLQAHPGGLDGIWAGWAPAGIGAFQAVAESGANVKVVSADTMGAINEIVASGAPLVGAAMQDWDAALAELIAGINEYRESGEVASNYIAVPGIRIDPSNAATVEVGY</sequence>
<evidence type="ECO:0000256" key="1">
    <source>
        <dbReference type="ARBA" id="ARBA00004196"/>
    </source>
</evidence>
<comment type="caution">
    <text evidence="6">The sequence shown here is derived from an EMBL/GenBank/DDBJ whole genome shotgun (WGS) entry which is preliminary data.</text>
</comment>
<dbReference type="RefSeq" id="WP_191283973.1">
    <property type="nucleotide sequence ID" value="NZ_BNAI01000007.1"/>
</dbReference>
<organism evidence="6 7">
    <name type="scientific">Pseudolysinimonas yzui</name>
    <dbReference type="NCBI Taxonomy" id="2708254"/>
    <lineage>
        <taxon>Bacteria</taxon>
        <taxon>Bacillati</taxon>
        <taxon>Actinomycetota</taxon>
        <taxon>Actinomycetes</taxon>
        <taxon>Micrococcales</taxon>
        <taxon>Microbacteriaceae</taxon>
        <taxon>Pseudolysinimonas</taxon>
    </lineage>
</organism>
<keyword evidence="3 4" id="KW-0732">Signal</keyword>
<evidence type="ECO:0000256" key="4">
    <source>
        <dbReference type="SAM" id="SignalP"/>
    </source>
</evidence>
<evidence type="ECO:0000256" key="2">
    <source>
        <dbReference type="ARBA" id="ARBA00007639"/>
    </source>
</evidence>
<evidence type="ECO:0000313" key="6">
    <source>
        <dbReference type="EMBL" id="GHF23697.1"/>
    </source>
</evidence>
<name>A0A8J3GSV1_9MICO</name>
<reference evidence="6" key="1">
    <citation type="journal article" date="2014" name="Int. J. Syst. Evol. Microbiol.">
        <title>Complete genome sequence of Corynebacterium casei LMG S-19264T (=DSM 44701T), isolated from a smear-ripened cheese.</title>
        <authorList>
            <consortium name="US DOE Joint Genome Institute (JGI-PGF)"/>
            <person name="Walter F."/>
            <person name="Albersmeier A."/>
            <person name="Kalinowski J."/>
            <person name="Ruckert C."/>
        </authorList>
    </citation>
    <scope>NUCLEOTIDE SEQUENCE</scope>
    <source>
        <strain evidence="6">CGMCC 1.16548</strain>
    </source>
</reference>
<dbReference type="PANTHER" id="PTHR46847">
    <property type="entry name" value="D-ALLOSE-BINDING PERIPLASMIC PROTEIN-RELATED"/>
    <property type="match status" value="1"/>
</dbReference>
<comment type="subcellular location">
    <subcellularLocation>
        <location evidence="1">Cell envelope</location>
    </subcellularLocation>
</comment>
<feature type="domain" description="Periplasmic binding protein" evidence="5">
    <location>
        <begin position="51"/>
        <end position="268"/>
    </location>
</feature>
<dbReference type="InterPro" id="IPR028082">
    <property type="entry name" value="Peripla_BP_I"/>
</dbReference>
<dbReference type="InterPro" id="IPR025997">
    <property type="entry name" value="SBP_2_dom"/>
</dbReference>
<dbReference type="GO" id="GO:0030313">
    <property type="term" value="C:cell envelope"/>
    <property type="evidence" value="ECO:0007669"/>
    <property type="project" value="UniProtKB-SubCell"/>
</dbReference>
<dbReference type="EMBL" id="BNAI01000007">
    <property type="protein sequence ID" value="GHF23697.1"/>
    <property type="molecule type" value="Genomic_DNA"/>
</dbReference>
<reference evidence="6" key="2">
    <citation type="submission" date="2020-09" db="EMBL/GenBank/DDBJ databases">
        <authorList>
            <person name="Sun Q."/>
            <person name="Zhou Y."/>
        </authorList>
    </citation>
    <scope>NUCLEOTIDE SEQUENCE</scope>
    <source>
        <strain evidence="6">CGMCC 1.16548</strain>
    </source>
</reference>
<accession>A0A8J3GSV1</accession>
<protein>
    <submittedName>
        <fullName evidence="6">Sugar ABC transporter substrate-binding protein</fullName>
    </submittedName>
</protein>
<dbReference type="Pfam" id="PF13407">
    <property type="entry name" value="Peripla_BP_4"/>
    <property type="match status" value="1"/>
</dbReference>
<gene>
    <name evidence="6" type="primary">rbsB</name>
    <name evidence="6" type="ORF">GCM10011600_26070</name>
</gene>